<dbReference type="Proteomes" id="UP001275664">
    <property type="component" value="Unassembled WGS sequence"/>
</dbReference>
<protein>
    <submittedName>
        <fullName evidence="1">Uncharacterized protein</fullName>
    </submittedName>
</protein>
<sequence length="117" mass="13670">MTRGPKIDDNNKFWQSFMPTTELDQDLTLNHHLALLIEQTRIERRAFEQEIAELRALLGAHNIDADSIESALIRSDKILDTLLRYGQGHSGKLVSQGLHIMPYRWRRKFRNAMSRIK</sequence>
<organism evidence="1 4">
    <name type="scientific">Scandinavium lactucae</name>
    <dbReference type="NCBI Taxonomy" id="3095028"/>
    <lineage>
        <taxon>Bacteria</taxon>
        <taxon>Pseudomonadati</taxon>
        <taxon>Pseudomonadota</taxon>
        <taxon>Gammaproteobacteria</taxon>
        <taxon>Enterobacterales</taxon>
        <taxon>Enterobacteriaceae</taxon>
        <taxon>Scandinavium</taxon>
    </lineage>
</organism>
<evidence type="ECO:0000313" key="1">
    <source>
        <dbReference type="EMBL" id="MDX6031979.1"/>
    </source>
</evidence>
<dbReference type="EMBL" id="JAWXRD010000005">
    <property type="protein sequence ID" value="MDX6039823.1"/>
    <property type="molecule type" value="Genomic_DNA"/>
</dbReference>
<dbReference type="RefSeq" id="WP_319628512.1">
    <property type="nucleotide sequence ID" value="NZ_JAWXRB010000032.1"/>
</dbReference>
<evidence type="ECO:0000313" key="4">
    <source>
        <dbReference type="Proteomes" id="UP001282336"/>
    </source>
</evidence>
<dbReference type="EMBL" id="JAWXRC010000025">
    <property type="protein sequence ID" value="MDX6031979.1"/>
    <property type="molecule type" value="Genomic_DNA"/>
</dbReference>
<reference evidence="1 3" key="1">
    <citation type="submission" date="2023-11" db="EMBL/GenBank/DDBJ databases">
        <title>Scandinavium wanjuensis sp. nov., isolated from lettuce South Korea.</title>
        <authorList>
            <person name="Park J."/>
            <person name="Park S."/>
            <person name="Oh K.K."/>
            <person name="Cho G.S."/>
            <person name="Franz C.M.A.P."/>
        </authorList>
    </citation>
    <scope>NUCLEOTIDE SEQUENCE</scope>
    <source>
        <strain evidence="1">V105_12</strain>
        <strain evidence="2 3">V105_6</strain>
    </source>
</reference>
<dbReference type="AlphaFoldDB" id="A0AAJ2S8H3"/>
<dbReference type="Proteomes" id="UP001282336">
    <property type="component" value="Unassembled WGS sequence"/>
</dbReference>
<keyword evidence="3" id="KW-1185">Reference proteome</keyword>
<proteinExistence type="predicted"/>
<comment type="caution">
    <text evidence="1">The sequence shown here is derived from an EMBL/GenBank/DDBJ whole genome shotgun (WGS) entry which is preliminary data.</text>
</comment>
<evidence type="ECO:0000313" key="3">
    <source>
        <dbReference type="Proteomes" id="UP001275664"/>
    </source>
</evidence>
<accession>A0AAJ2S8H3</accession>
<gene>
    <name evidence="2" type="ORF">SIK69_06370</name>
    <name evidence="1" type="ORF">SIL20_10715</name>
</gene>
<evidence type="ECO:0000313" key="2">
    <source>
        <dbReference type="EMBL" id="MDX6039823.1"/>
    </source>
</evidence>
<name>A0AAJ2S8H3_9ENTR</name>